<feature type="transmembrane region" description="Helical" evidence="1">
    <location>
        <begin position="23"/>
        <end position="51"/>
    </location>
</feature>
<dbReference type="Pfam" id="PF12679">
    <property type="entry name" value="ABC2_membrane_2"/>
    <property type="match status" value="1"/>
</dbReference>
<protein>
    <recommendedName>
        <fullName evidence="4">ABC transporter permease</fullName>
    </recommendedName>
</protein>
<accession>D2QWR5</accession>
<feature type="transmembrane region" description="Helical" evidence="1">
    <location>
        <begin position="494"/>
        <end position="514"/>
    </location>
</feature>
<feature type="transmembrane region" description="Helical" evidence="1">
    <location>
        <begin position="71"/>
        <end position="91"/>
    </location>
</feature>
<keyword evidence="3" id="KW-1185">Reference proteome</keyword>
<feature type="transmembrane region" description="Helical" evidence="1">
    <location>
        <begin position="362"/>
        <end position="385"/>
    </location>
</feature>
<feature type="transmembrane region" description="Helical" evidence="1">
    <location>
        <begin position="586"/>
        <end position="609"/>
    </location>
</feature>
<keyword evidence="1" id="KW-0812">Transmembrane</keyword>
<name>D2QWR5_PIRSD</name>
<feature type="transmembrane region" description="Helical" evidence="1">
    <location>
        <begin position="164"/>
        <end position="186"/>
    </location>
</feature>
<feature type="transmembrane region" description="Helical" evidence="1">
    <location>
        <begin position="397"/>
        <end position="417"/>
    </location>
</feature>
<proteinExistence type="predicted"/>
<evidence type="ECO:0000313" key="2">
    <source>
        <dbReference type="EMBL" id="ADB17868.1"/>
    </source>
</evidence>
<sequence length="615" mass="66704">MIFSLTAPLAFIDRIQLQLPEGLVNWLTPVWILSLGAIAALVLGSVLWAIAYGLSRIPAIGGLSSNVQSKWTAVAVLGLIIFVAMFGINVMSASGPEIVPAAANRNADEAAEEKEQETALSKQITAASRYSLLIAISLLTAFTIVVLLGKKSVDETQAAIYEGALWPVLITTIVFAVFGVLGIFVVRKPSELLSSLARIPAMRTEGQVTQEFVLKAPATAIDDPVIEEKAVSFDRDEIRQLRFVADQRVKISSMPFVDGKGSGLTIDLKANEPAVWQKAPDAGNPFKTPKVDKLYVMNYGTKPANLKMTAISDVKFPEVRAVPITAIVLVSIFIIYLLQRAALPKLAAISLATAKSEIAQPIYVILMGLGIFLILVFVVIPYFTLGDDIKMLKDTGLSLILVLCIIQSVWAASSSVAEEIDGRTALTVLSKPVSRRDFILGKFVGIGWSTFLLAFALGIVFLISVAYKPIYDAREGAEYDPTWQRCYFEMVQTVPGLALAYLETLVMAALSVAISTRLPMLANFIICFAIYVLGHLTPLMVQSQVVAEQLPPVVFFGRLIATVLPVLDHFNIQASVASGVNVPLDYLGWALLYGMIYSTVAMLLALTLFEDRDLA</sequence>
<dbReference type="eggNOG" id="COG1277">
    <property type="taxonomic scope" value="Bacteria"/>
</dbReference>
<feature type="transmembrane region" description="Helical" evidence="1">
    <location>
        <begin position="321"/>
        <end position="342"/>
    </location>
</feature>
<dbReference type="GO" id="GO:0140359">
    <property type="term" value="F:ABC-type transporter activity"/>
    <property type="evidence" value="ECO:0007669"/>
    <property type="project" value="InterPro"/>
</dbReference>
<feature type="transmembrane region" description="Helical" evidence="1">
    <location>
        <begin position="446"/>
        <end position="467"/>
    </location>
</feature>
<feature type="transmembrane region" description="Helical" evidence="1">
    <location>
        <begin position="520"/>
        <end position="541"/>
    </location>
</feature>
<dbReference type="EMBL" id="CP001848">
    <property type="protein sequence ID" value="ADB17868.1"/>
    <property type="molecule type" value="Genomic_DNA"/>
</dbReference>
<evidence type="ECO:0008006" key="4">
    <source>
        <dbReference type="Google" id="ProtNLM"/>
    </source>
</evidence>
<reference evidence="2 3" key="1">
    <citation type="journal article" date="2009" name="Stand. Genomic Sci.">
        <title>Complete genome sequence of Pirellula staleyi type strain (ATCC 27377).</title>
        <authorList>
            <person name="Clum A."/>
            <person name="Tindall B.J."/>
            <person name="Sikorski J."/>
            <person name="Ivanova N."/>
            <person name="Mavrommatis K."/>
            <person name="Lucas S."/>
            <person name="Glavina del Rio T."/>
            <person name="Nolan M."/>
            <person name="Chen F."/>
            <person name="Tice H."/>
            <person name="Pitluck S."/>
            <person name="Cheng J.F."/>
            <person name="Chertkov O."/>
            <person name="Brettin T."/>
            <person name="Han C."/>
            <person name="Detter J.C."/>
            <person name="Kuske C."/>
            <person name="Bruce D."/>
            <person name="Goodwin L."/>
            <person name="Ovchinikova G."/>
            <person name="Pati A."/>
            <person name="Mikhailova N."/>
            <person name="Chen A."/>
            <person name="Palaniappan K."/>
            <person name="Land M."/>
            <person name="Hauser L."/>
            <person name="Chang Y.J."/>
            <person name="Jeffries C.D."/>
            <person name="Chain P."/>
            <person name="Rohde M."/>
            <person name="Goker M."/>
            <person name="Bristow J."/>
            <person name="Eisen J.A."/>
            <person name="Markowitz V."/>
            <person name="Hugenholtz P."/>
            <person name="Kyrpides N.C."/>
            <person name="Klenk H.P."/>
            <person name="Lapidus A."/>
        </authorList>
    </citation>
    <scope>NUCLEOTIDE SEQUENCE [LARGE SCALE GENOMIC DNA]</scope>
    <source>
        <strain evidence="3">ATCC 27377 / DSM 6068 / ICPB 4128</strain>
    </source>
</reference>
<feature type="transmembrane region" description="Helical" evidence="1">
    <location>
        <begin position="130"/>
        <end position="149"/>
    </location>
</feature>
<dbReference type="Proteomes" id="UP000001887">
    <property type="component" value="Chromosome"/>
</dbReference>
<dbReference type="PANTHER" id="PTHR43471">
    <property type="entry name" value="ABC TRANSPORTER PERMEASE"/>
    <property type="match status" value="1"/>
</dbReference>
<evidence type="ECO:0000256" key="1">
    <source>
        <dbReference type="SAM" id="Phobius"/>
    </source>
</evidence>
<dbReference type="OrthoDB" id="264591at2"/>
<dbReference type="GO" id="GO:0005886">
    <property type="term" value="C:plasma membrane"/>
    <property type="evidence" value="ECO:0007669"/>
    <property type="project" value="UniProtKB-SubCell"/>
</dbReference>
<gene>
    <name evidence="2" type="ordered locus">Psta_3204</name>
</gene>
<dbReference type="PANTHER" id="PTHR43471:SF10">
    <property type="entry name" value="SLL1107 PROTEIN"/>
    <property type="match status" value="1"/>
</dbReference>
<dbReference type="STRING" id="530564.Psta_3204"/>
<organism evidence="2 3">
    <name type="scientific">Pirellula staleyi (strain ATCC 27377 / DSM 6068 / ICPB 4128)</name>
    <name type="common">Pirella staleyi</name>
    <dbReference type="NCBI Taxonomy" id="530564"/>
    <lineage>
        <taxon>Bacteria</taxon>
        <taxon>Pseudomonadati</taxon>
        <taxon>Planctomycetota</taxon>
        <taxon>Planctomycetia</taxon>
        <taxon>Pirellulales</taxon>
        <taxon>Pirellulaceae</taxon>
        <taxon>Pirellula</taxon>
    </lineage>
</organism>
<dbReference type="KEGG" id="psl:Psta_3204"/>
<keyword evidence="1" id="KW-0472">Membrane</keyword>
<dbReference type="HOGENOM" id="CLU_444009_0_0_0"/>
<evidence type="ECO:0000313" key="3">
    <source>
        <dbReference type="Proteomes" id="UP000001887"/>
    </source>
</evidence>
<keyword evidence="1" id="KW-1133">Transmembrane helix</keyword>
<dbReference type="AlphaFoldDB" id="D2QWR5"/>